<accession>A0A212LZC5</accession>
<name>A0A212LZC5_9FIRM</name>
<evidence type="ECO:0000259" key="1">
    <source>
        <dbReference type="SMART" id="SM00834"/>
    </source>
</evidence>
<dbReference type="NCBIfam" id="TIGR02605">
    <property type="entry name" value="CxxC_CxxC_SSSS"/>
    <property type="match status" value="1"/>
</dbReference>
<organism evidence="2">
    <name type="scientific">uncultured Sporomusa sp</name>
    <dbReference type="NCBI Taxonomy" id="307249"/>
    <lineage>
        <taxon>Bacteria</taxon>
        <taxon>Bacillati</taxon>
        <taxon>Bacillota</taxon>
        <taxon>Negativicutes</taxon>
        <taxon>Selenomonadales</taxon>
        <taxon>Sporomusaceae</taxon>
        <taxon>Sporomusa</taxon>
        <taxon>environmental samples</taxon>
    </lineage>
</organism>
<protein>
    <submittedName>
        <fullName evidence="2">Putative regulatory protein, FmdB family</fullName>
    </submittedName>
</protein>
<dbReference type="Gene3D" id="2.20.28.30">
    <property type="entry name" value="RNA polymerase ii, chain L"/>
    <property type="match status" value="1"/>
</dbReference>
<dbReference type="SMART" id="SM00834">
    <property type="entry name" value="CxxC_CXXC_SSSS"/>
    <property type="match status" value="1"/>
</dbReference>
<dbReference type="SUPFAM" id="SSF144206">
    <property type="entry name" value="NOB1 zinc finger-like"/>
    <property type="match status" value="1"/>
</dbReference>
<sequence>MPIYEYSCKTCGRTVELLQKMGTDKPGVFCPDCGEDALTKVLSVTAPAQMSKTATGGCDAAISRGQCGGCCSGCH</sequence>
<dbReference type="EMBL" id="FMJE01000005">
    <property type="protein sequence ID" value="SCM82954.1"/>
    <property type="molecule type" value="Genomic_DNA"/>
</dbReference>
<dbReference type="RefSeq" id="WP_288185506.1">
    <property type="nucleotide sequence ID" value="NZ_LT608335.1"/>
</dbReference>
<gene>
    <name evidence="2" type="ORF">KL86SPO_50726</name>
</gene>
<dbReference type="InterPro" id="IPR013429">
    <property type="entry name" value="Regulatory_FmdB_Zinc_ribbon"/>
</dbReference>
<dbReference type="AlphaFoldDB" id="A0A212LZC5"/>
<feature type="domain" description="Putative regulatory protein FmdB zinc ribbon" evidence="1">
    <location>
        <begin position="1"/>
        <end position="43"/>
    </location>
</feature>
<reference evidence="2" key="1">
    <citation type="submission" date="2016-08" db="EMBL/GenBank/DDBJ databases">
        <authorList>
            <person name="Seilhamer J.J."/>
        </authorList>
    </citation>
    <scope>NUCLEOTIDE SEQUENCE</scope>
    <source>
        <strain evidence="2">86</strain>
    </source>
</reference>
<dbReference type="InterPro" id="IPR036283">
    <property type="entry name" value="NOB1_Zf-like_sf"/>
</dbReference>
<dbReference type="Pfam" id="PF09723">
    <property type="entry name" value="Zn_ribbon_8"/>
    <property type="match status" value="1"/>
</dbReference>
<evidence type="ECO:0000313" key="2">
    <source>
        <dbReference type="EMBL" id="SCM82954.1"/>
    </source>
</evidence>
<proteinExistence type="predicted"/>